<reference evidence="6" key="1">
    <citation type="journal article" date="2008" name="Nat. Genet.">
        <title>The Pristionchus pacificus genome provides a unique perspective on nematode lifestyle and parasitism.</title>
        <authorList>
            <person name="Dieterich C."/>
            <person name="Clifton S.W."/>
            <person name="Schuster L.N."/>
            <person name="Chinwalla A."/>
            <person name="Delehaunty K."/>
            <person name="Dinkelacker I."/>
            <person name="Fulton L."/>
            <person name="Fulton R."/>
            <person name="Godfrey J."/>
            <person name="Minx P."/>
            <person name="Mitreva M."/>
            <person name="Roeseler W."/>
            <person name="Tian H."/>
            <person name="Witte H."/>
            <person name="Yang S.P."/>
            <person name="Wilson R.K."/>
            <person name="Sommer R.J."/>
        </authorList>
    </citation>
    <scope>NUCLEOTIDE SEQUENCE [LARGE SCALE GENOMIC DNA]</scope>
    <source>
        <strain evidence="6">PS312</strain>
    </source>
</reference>
<gene>
    <name evidence="5" type="primary">WBGene00115084</name>
</gene>
<evidence type="ECO:0000313" key="6">
    <source>
        <dbReference type="Proteomes" id="UP000005239"/>
    </source>
</evidence>
<dbReference type="PANTHER" id="PTHR21208:SF0">
    <property type="entry name" value="ADP-DEPENDENT GLUCOKINASE"/>
    <property type="match status" value="1"/>
</dbReference>
<evidence type="ECO:0000256" key="1">
    <source>
        <dbReference type="ARBA" id="ARBA00022679"/>
    </source>
</evidence>
<dbReference type="AlphaFoldDB" id="A0A2A6D385"/>
<keyword evidence="1" id="KW-0808">Transferase</keyword>
<evidence type="ECO:0000256" key="3">
    <source>
        <dbReference type="ARBA" id="ARBA00022777"/>
    </source>
</evidence>
<dbReference type="InterPro" id="IPR007666">
    <property type="entry name" value="ADP_PFK/GK"/>
</dbReference>
<evidence type="ECO:0000256" key="2">
    <source>
        <dbReference type="ARBA" id="ARBA00022723"/>
    </source>
</evidence>
<evidence type="ECO:0000256" key="4">
    <source>
        <dbReference type="ARBA" id="ARBA00022842"/>
    </source>
</evidence>
<reference evidence="5" key="2">
    <citation type="submission" date="2022-06" db="UniProtKB">
        <authorList>
            <consortium name="EnsemblMetazoa"/>
        </authorList>
    </citation>
    <scope>IDENTIFICATION</scope>
    <source>
        <strain evidence="5">PS312</strain>
    </source>
</reference>
<accession>A0A8R1YIS2</accession>
<evidence type="ECO:0000313" key="5">
    <source>
        <dbReference type="EnsemblMetazoa" id="PPA25530.1"/>
    </source>
</evidence>
<keyword evidence="6" id="KW-1185">Reference proteome</keyword>
<keyword evidence="2" id="KW-0479">Metal-binding</keyword>
<dbReference type="PANTHER" id="PTHR21208">
    <property type="entry name" value="ADP-DEPENDENT GLUCOKINASE"/>
    <property type="match status" value="1"/>
</dbReference>
<protein>
    <submittedName>
        <fullName evidence="5">Uncharacterized protein</fullName>
    </submittedName>
</protein>
<dbReference type="EnsemblMetazoa" id="PPA25530.1">
    <property type="protein sequence ID" value="PPA25530.1"/>
    <property type="gene ID" value="WBGene00115084"/>
</dbReference>
<sequence>MINKPLMSDWGYLDDPIPFPEFFDGFHKIRAKLLKSEGVGALPFMKKYGSALTECLAPVDDCIVDVTYTEPPRLRRDTAYDKNMKCFKKMYTDCCGPEGGEFKCEFFKAEWEIFVPTCDFTPCDQ</sequence>
<name>A0A2A6D385_PRIPA</name>
<dbReference type="GO" id="GO:0046872">
    <property type="term" value="F:metal ion binding"/>
    <property type="evidence" value="ECO:0007669"/>
    <property type="project" value="UniProtKB-KW"/>
</dbReference>
<dbReference type="GO" id="GO:0016301">
    <property type="term" value="F:kinase activity"/>
    <property type="evidence" value="ECO:0007669"/>
    <property type="project" value="UniProtKB-KW"/>
</dbReference>
<dbReference type="Proteomes" id="UP000005239">
    <property type="component" value="Unassembled WGS sequence"/>
</dbReference>
<keyword evidence="4" id="KW-0460">Magnesium</keyword>
<organism evidence="5 6">
    <name type="scientific">Pristionchus pacificus</name>
    <name type="common">Parasitic nematode worm</name>
    <dbReference type="NCBI Taxonomy" id="54126"/>
    <lineage>
        <taxon>Eukaryota</taxon>
        <taxon>Metazoa</taxon>
        <taxon>Ecdysozoa</taxon>
        <taxon>Nematoda</taxon>
        <taxon>Chromadorea</taxon>
        <taxon>Rhabditida</taxon>
        <taxon>Rhabditina</taxon>
        <taxon>Diplogasteromorpha</taxon>
        <taxon>Diplogasteroidea</taxon>
        <taxon>Neodiplogasteridae</taxon>
        <taxon>Pristionchus</taxon>
    </lineage>
</organism>
<dbReference type="OrthoDB" id="5818920at2759"/>
<keyword evidence="3" id="KW-0418">Kinase</keyword>
<dbReference type="GO" id="GO:0005975">
    <property type="term" value="P:carbohydrate metabolic process"/>
    <property type="evidence" value="ECO:0007669"/>
    <property type="project" value="InterPro"/>
</dbReference>
<accession>A0A2A6D385</accession>
<dbReference type="GO" id="GO:0016773">
    <property type="term" value="F:phosphotransferase activity, alcohol group as acceptor"/>
    <property type="evidence" value="ECO:0007669"/>
    <property type="project" value="InterPro"/>
</dbReference>
<proteinExistence type="predicted"/>